<organism evidence="12 13">
    <name type="scientific">Sorlinia euscelidii</name>
    <dbReference type="NCBI Taxonomy" id="3081148"/>
    <lineage>
        <taxon>Bacteria</taxon>
        <taxon>Pseudomonadati</taxon>
        <taxon>Pseudomonadota</taxon>
        <taxon>Alphaproteobacteria</taxon>
        <taxon>Acetobacterales</taxon>
        <taxon>Acetobacteraceae</taxon>
        <taxon>Sorlinia</taxon>
    </lineage>
</organism>
<dbReference type="InterPro" id="IPR002586">
    <property type="entry name" value="CobQ/CobB/MinD/ParA_Nub-bd_dom"/>
</dbReference>
<dbReference type="NCBIfam" id="NF002204">
    <property type="entry name" value="PRK01077.1"/>
    <property type="match status" value="1"/>
</dbReference>
<reference evidence="12 13" key="1">
    <citation type="submission" date="2023-10" db="EMBL/GenBank/DDBJ databases">
        <title>Sorlinia euscelidii gen. nov., sp. nov., an acetic acid bacteria isolated from the gut of Euscelidius variegatus emitter.</title>
        <authorList>
            <person name="Michoud G."/>
            <person name="Marasco R."/>
            <person name="Seferji K."/>
            <person name="Gonella E."/>
            <person name="Garuglieri E."/>
            <person name="Alma A."/>
            <person name="Mapelli F."/>
            <person name="Borin S."/>
            <person name="Daffonchio D."/>
            <person name="Crotti E."/>
        </authorList>
    </citation>
    <scope>NUCLEOTIDE SEQUENCE [LARGE SCALE GENOMIC DNA]</scope>
    <source>
        <strain evidence="12 13">EV16P</strain>
    </source>
</reference>
<evidence type="ECO:0000256" key="3">
    <source>
        <dbReference type="ARBA" id="ARBA00022573"/>
    </source>
</evidence>
<dbReference type="SUPFAM" id="SSF52540">
    <property type="entry name" value="P-loop containing nucleoside triphosphate hydrolases"/>
    <property type="match status" value="1"/>
</dbReference>
<keyword evidence="5 9" id="KW-0547">Nucleotide-binding</keyword>
<gene>
    <name evidence="9" type="primary">cbiA</name>
    <name evidence="12" type="ORF">DOFOFD_05255</name>
</gene>
<dbReference type="PROSITE" id="PS51274">
    <property type="entry name" value="GATASE_COBBQ"/>
    <property type="match status" value="1"/>
</dbReference>
<dbReference type="PANTHER" id="PTHR43873:SF1">
    <property type="entry name" value="COBYRINATE A,C-DIAMIDE SYNTHASE"/>
    <property type="match status" value="1"/>
</dbReference>
<dbReference type="Pfam" id="PF07685">
    <property type="entry name" value="GATase_3"/>
    <property type="match status" value="1"/>
</dbReference>
<keyword evidence="6 9" id="KW-0067">ATP-binding</keyword>
<dbReference type="Pfam" id="PF01656">
    <property type="entry name" value="CbiA"/>
    <property type="match status" value="1"/>
</dbReference>
<dbReference type="HAMAP" id="MF_00027">
    <property type="entry name" value="CobB_CbiA"/>
    <property type="match status" value="1"/>
</dbReference>
<evidence type="ECO:0000256" key="7">
    <source>
        <dbReference type="ARBA" id="ARBA00022842"/>
    </source>
</evidence>
<evidence type="ECO:0000256" key="9">
    <source>
        <dbReference type="HAMAP-Rule" id="MF_00027"/>
    </source>
</evidence>
<dbReference type="RefSeq" id="WP_394819724.1">
    <property type="nucleotide sequence ID" value="NZ_JAWJZY010000002.1"/>
</dbReference>
<dbReference type="Gene3D" id="3.40.50.880">
    <property type="match status" value="1"/>
</dbReference>
<sequence length="441" mass="48004">MTRALIIAAPQSGAGKTTVTLALLLAFKNAGLRVRAAKCGPDYIDPQFHAAITEAPCPNLDGWAMSPAHLRQQLARLAKDADLVLIEASMGLYDGFNAEQGCRGSAADLAALLQVPVMLVMDVRGQGQSAAMIARGFARWRDDVRLAGVWFNHIASDRHKTLCAADLDVKLLGVSRRTASLSMPRRHLGLIQPSEYAAWRAGIEEVAHHMACENDLNDCLDAACTLDMERLRHTASSASRFMPLPPPGQNIAVARDAAFTFIYPHLLEAWRDQGANIRFFSPLMDEGPSEDCDACWLPGGYPELHAGRLSQSDQFRRSVHAFARTRPVHGECGGYMVLGETLEDASGHTHKMLGLLSHQTSFARRKMTLGYREAHLEAASVLGPEGTVCRGHEFHYARVVTPGHDDALATIHDGAGRLIGKAGGKRGQVTGSFFHVMSRRM</sequence>
<evidence type="ECO:0000259" key="10">
    <source>
        <dbReference type="Pfam" id="PF01656"/>
    </source>
</evidence>
<feature type="domain" description="CobQ/CobB/MinD/ParA nucleotide binding" evidence="10">
    <location>
        <begin position="5"/>
        <end position="172"/>
    </location>
</feature>
<proteinExistence type="inferred from homology"/>
<dbReference type="InterPro" id="IPR029062">
    <property type="entry name" value="Class_I_gatase-like"/>
</dbReference>
<dbReference type="SUPFAM" id="SSF52317">
    <property type="entry name" value="Class I glutamine amidotransferase-like"/>
    <property type="match status" value="1"/>
</dbReference>
<feature type="site" description="Increases nucleophilicity of active site Cys" evidence="9">
    <location>
        <position position="435"/>
    </location>
</feature>
<dbReference type="NCBIfam" id="TIGR00379">
    <property type="entry name" value="cobB"/>
    <property type="match status" value="1"/>
</dbReference>
<dbReference type="InterPro" id="IPR004484">
    <property type="entry name" value="CbiA/CobB_synth"/>
</dbReference>
<dbReference type="EMBL" id="JAWJZY010000002">
    <property type="protein sequence ID" value="MEE8658414.1"/>
    <property type="molecule type" value="Genomic_DNA"/>
</dbReference>
<dbReference type="Gene3D" id="3.40.50.300">
    <property type="entry name" value="P-loop containing nucleotide triphosphate hydrolases"/>
    <property type="match status" value="1"/>
</dbReference>
<comment type="similarity">
    <text evidence="2">Belongs to the CobB/CobQ family. CobQ subfamily.</text>
</comment>
<comment type="caution">
    <text evidence="12">The sequence shown here is derived from an EMBL/GenBank/DDBJ whole genome shotgun (WGS) entry which is preliminary data.</text>
</comment>
<comment type="cofactor">
    <cofactor evidence="1 9">
        <name>Mg(2+)</name>
        <dbReference type="ChEBI" id="CHEBI:18420"/>
    </cofactor>
</comment>
<evidence type="ECO:0000256" key="6">
    <source>
        <dbReference type="ARBA" id="ARBA00022840"/>
    </source>
</evidence>
<dbReference type="EC" id="6.3.5.11" evidence="9"/>
<comment type="pathway">
    <text evidence="9">Cofactor biosynthesis; adenosylcobalamin biosynthesis; cob(II)yrinate a,c-diamide from sirohydrochlorin (anaerobic route): step 10/10.</text>
</comment>
<keyword evidence="13" id="KW-1185">Reference proteome</keyword>
<comment type="catalytic activity">
    <reaction evidence="9">
        <text>cob(II)yrinate + 2 L-glutamine + 2 ATP + 2 H2O = cob(II)yrinate a,c diamide + 2 L-glutamate + 2 ADP + 2 phosphate + 2 H(+)</text>
        <dbReference type="Rhea" id="RHEA:26289"/>
        <dbReference type="ChEBI" id="CHEBI:15377"/>
        <dbReference type="ChEBI" id="CHEBI:15378"/>
        <dbReference type="ChEBI" id="CHEBI:29985"/>
        <dbReference type="ChEBI" id="CHEBI:30616"/>
        <dbReference type="ChEBI" id="CHEBI:43474"/>
        <dbReference type="ChEBI" id="CHEBI:58359"/>
        <dbReference type="ChEBI" id="CHEBI:58537"/>
        <dbReference type="ChEBI" id="CHEBI:58894"/>
        <dbReference type="ChEBI" id="CHEBI:456216"/>
        <dbReference type="EC" id="6.3.5.11"/>
    </reaction>
</comment>
<keyword evidence="8 9" id="KW-0315">Glutamine amidotransferase</keyword>
<evidence type="ECO:0000256" key="5">
    <source>
        <dbReference type="ARBA" id="ARBA00022741"/>
    </source>
</evidence>
<keyword evidence="3 9" id="KW-0169">Cobalamin biosynthesis</keyword>
<accession>A0ABU7U0K4</accession>
<evidence type="ECO:0000256" key="1">
    <source>
        <dbReference type="ARBA" id="ARBA00001946"/>
    </source>
</evidence>
<comment type="similarity">
    <text evidence="9">Belongs to the CobB/CbiA family.</text>
</comment>
<protein>
    <recommendedName>
        <fullName evidence="9">Cobyrinate a,c-diamide synthase</fullName>
        <ecNumber evidence="9">6.3.5.11</ecNumber>
    </recommendedName>
    <alternativeName>
        <fullName evidence="9">Cobyrinic acid a,c-diamide synthetase</fullName>
    </alternativeName>
</protein>
<keyword evidence="7 9" id="KW-0460">Magnesium</keyword>
<evidence type="ECO:0000256" key="8">
    <source>
        <dbReference type="ARBA" id="ARBA00022962"/>
    </source>
</evidence>
<evidence type="ECO:0000259" key="11">
    <source>
        <dbReference type="Pfam" id="PF07685"/>
    </source>
</evidence>
<dbReference type="Proteomes" id="UP001312908">
    <property type="component" value="Unassembled WGS sequence"/>
</dbReference>
<feature type="domain" description="CobB/CobQ-like glutamine amidotransferase" evidence="11">
    <location>
        <begin position="250"/>
        <end position="437"/>
    </location>
</feature>
<dbReference type="PANTHER" id="PTHR43873">
    <property type="entry name" value="COBYRINATE A,C-DIAMIDE SYNTHASE"/>
    <property type="match status" value="1"/>
</dbReference>
<dbReference type="InterPro" id="IPR027417">
    <property type="entry name" value="P-loop_NTPase"/>
</dbReference>
<comment type="function">
    <text evidence="9">Catalyzes the ATP-dependent amidation of the two carboxylate groups at positions a and c of cobyrinate, using either L-glutamine or ammonia as the nitrogen source.</text>
</comment>
<comment type="domain">
    <text evidence="9">Comprises of two domains. The C-terminal domain contains the binding site for glutamine and catalyzes the hydrolysis of this substrate to glutamate and ammonia. The N-terminal domain is anticipated to bind ATP and cobyrinate and catalyzes the ultimate synthesis of the diamide product. The ammonia produced via the glutaminase domain is probably translocated to the adjacent domain via a molecular tunnel, where it reacts with an activated intermediate.</text>
</comment>
<dbReference type="InterPro" id="IPR011698">
    <property type="entry name" value="GATase_3"/>
</dbReference>
<evidence type="ECO:0000313" key="12">
    <source>
        <dbReference type="EMBL" id="MEE8658414.1"/>
    </source>
</evidence>
<feature type="active site" description="Nucleophile" evidence="9">
    <location>
        <position position="332"/>
    </location>
</feature>
<evidence type="ECO:0000256" key="2">
    <source>
        <dbReference type="ARBA" id="ARBA00006205"/>
    </source>
</evidence>
<name>A0ABU7U0K4_9PROT</name>
<evidence type="ECO:0000256" key="4">
    <source>
        <dbReference type="ARBA" id="ARBA00022598"/>
    </source>
</evidence>
<evidence type="ECO:0000313" key="13">
    <source>
        <dbReference type="Proteomes" id="UP001312908"/>
    </source>
</evidence>
<comment type="miscellaneous">
    <text evidence="9">The a and c carboxylates of cobyrinate are activated for nucleophilic attack via formation of a phosphorylated intermediate by ATP. CbiA catalyzes first the amidation of the c-carboxylate, and then that of the a-carboxylate.</text>
</comment>
<keyword evidence="4 9" id="KW-0436">Ligase</keyword>